<proteinExistence type="inferred from homology"/>
<feature type="transmembrane region" description="Helical" evidence="12">
    <location>
        <begin position="163"/>
        <end position="186"/>
    </location>
</feature>
<evidence type="ECO:0000313" key="14">
    <source>
        <dbReference type="EMBL" id="TQL67234.1"/>
    </source>
</evidence>
<dbReference type="GO" id="GO:0031410">
    <property type="term" value="C:cytoplasmic vesicle"/>
    <property type="evidence" value="ECO:0007669"/>
    <property type="project" value="UniProtKB-KW"/>
</dbReference>
<protein>
    <submittedName>
        <fullName evidence="14">Cation efflux family protein</fullName>
    </submittedName>
</protein>
<evidence type="ECO:0000313" key="15">
    <source>
        <dbReference type="Proteomes" id="UP000320209"/>
    </source>
</evidence>
<evidence type="ECO:0000256" key="2">
    <source>
        <dbReference type="ARBA" id="ARBA00004644"/>
    </source>
</evidence>
<feature type="region of interest" description="Disordered" evidence="11">
    <location>
        <begin position="214"/>
        <end position="236"/>
    </location>
</feature>
<dbReference type="PANTHER" id="PTHR31937">
    <property type="entry name" value="TRANSMEMBRANE PROTEIN 163"/>
    <property type="match status" value="1"/>
</dbReference>
<comment type="subcellular location">
    <subcellularLocation>
        <location evidence="2">Cytoplasmic vesicle</location>
        <location evidence="2">Secretory vesicle</location>
        <location evidence="2">Synaptic vesicle membrane</location>
        <topology evidence="2">Multi-pass membrane protein</topology>
    </subcellularLocation>
    <subcellularLocation>
        <location evidence="1">Early endosome membrane</location>
    </subcellularLocation>
</comment>
<evidence type="ECO:0000256" key="8">
    <source>
        <dbReference type="ARBA" id="ARBA00023018"/>
    </source>
</evidence>
<dbReference type="EMBL" id="VFOV01000001">
    <property type="protein sequence ID" value="TQL67234.1"/>
    <property type="molecule type" value="Genomic_DNA"/>
</dbReference>
<accession>A0A543A3U7</accession>
<feature type="transmembrane region" description="Helical" evidence="12">
    <location>
        <begin position="89"/>
        <end position="109"/>
    </location>
</feature>
<evidence type="ECO:0000256" key="12">
    <source>
        <dbReference type="SAM" id="Phobius"/>
    </source>
</evidence>
<evidence type="ECO:0000256" key="1">
    <source>
        <dbReference type="ARBA" id="ARBA00004146"/>
    </source>
</evidence>
<keyword evidence="10" id="KW-0968">Cytoplasmic vesicle</keyword>
<keyword evidence="4 12" id="KW-0812">Transmembrane</keyword>
<keyword evidence="7 12" id="KW-1133">Transmembrane helix</keyword>
<reference evidence="14 15" key="1">
    <citation type="submission" date="2019-06" db="EMBL/GenBank/DDBJ databases">
        <title>Sequencing the genomes of 1000 actinobacteria strains.</title>
        <authorList>
            <person name="Klenk H.-P."/>
        </authorList>
    </citation>
    <scope>NUCLEOTIDE SEQUENCE [LARGE SCALE GENOMIC DNA]</scope>
    <source>
        <strain evidence="14 15">DSM 25218</strain>
    </source>
</reference>
<evidence type="ECO:0000256" key="11">
    <source>
        <dbReference type="SAM" id="MobiDB-lite"/>
    </source>
</evidence>
<sequence length="236" mass="24678">MSSTPTTATTPDVTGKAARRAVRYAQFTIGYNVVEGIIAIAAGTVAGAVSLIGFGVDSSIEVAAATVVLVRLLAEMKGGEPDEAKERRALKFIAVTFFALAAYVTIEGIRDLVSGEKPDTSLVGIVLTGVSIVIMPWLAHAKRKAGLEMNSRLVVADAAETKLCAWLSVSTFAGLVAFALLGWTWIDPVAGFVIAAFAIMEGKEAWEGELVCDDGCEDDDNEPGSGQASSCSQDCQ</sequence>
<comment type="caution">
    <text evidence="14">The sequence shown here is derived from an EMBL/GenBank/DDBJ whole genome shotgun (WGS) entry which is preliminary data.</text>
</comment>
<comment type="similarity">
    <text evidence="3">Belongs to the TMEM163 family.</text>
</comment>
<evidence type="ECO:0000259" key="13">
    <source>
        <dbReference type="Pfam" id="PF01545"/>
    </source>
</evidence>
<evidence type="ECO:0000256" key="5">
    <source>
        <dbReference type="ARBA" id="ARBA00022753"/>
    </source>
</evidence>
<dbReference type="GO" id="GO:0016020">
    <property type="term" value="C:membrane"/>
    <property type="evidence" value="ECO:0007669"/>
    <property type="project" value="InterPro"/>
</dbReference>
<evidence type="ECO:0000256" key="4">
    <source>
        <dbReference type="ARBA" id="ARBA00022692"/>
    </source>
</evidence>
<gene>
    <name evidence="14" type="ORF">FB381_1107</name>
</gene>
<keyword evidence="5" id="KW-0967">Endosome</keyword>
<name>A0A543A3U7_9ACTN</name>
<evidence type="ECO:0000256" key="3">
    <source>
        <dbReference type="ARBA" id="ARBA00008731"/>
    </source>
</evidence>
<evidence type="ECO:0000256" key="9">
    <source>
        <dbReference type="ARBA" id="ARBA00023136"/>
    </source>
</evidence>
<feature type="transmembrane region" description="Helical" evidence="12">
    <location>
        <begin position="58"/>
        <end position="74"/>
    </location>
</feature>
<feature type="compositionally biased region" description="Polar residues" evidence="11">
    <location>
        <begin position="224"/>
        <end position="236"/>
    </location>
</feature>
<dbReference type="OrthoDB" id="9805136at2"/>
<dbReference type="AlphaFoldDB" id="A0A543A3U7"/>
<evidence type="ECO:0000256" key="10">
    <source>
        <dbReference type="ARBA" id="ARBA00023329"/>
    </source>
</evidence>
<evidence type="ECO:0000256" key="7">
    <source>
        <dbReference type="ARBA" id="ARBA00022989"/>
    </source>
</evidence>
<dbReference type="RefSeq" id="WP_141779357.1">
    <property type="nucleotide sequence ID" value="NZ_VFOV01000001.1"/>
</dbReference>
<feature type="transmembrane region" description="Helical" evidence="12">
    <location>
        <begin position="121"/>
        <end position="142"/>
    </location>
</feature>
<organism evidence="14 15">
    <name type="scientific">Nocardioides albertanoniae</name>
    <dbReference type="NCBI Taxonomy" id="1175486"/>
    <lineage>
        <taxon>Bacteria</taxon>
        <taxon>Bacillati</taxon>
        <taxon>Actinomycetota</taxon>
        <taxon>Actinomycetes</taxon>
        <taxon>Propionibacteriales</taxon>
        <taxon>Nocardioidaceae</taxon>
        <taxon>Nocardioides</taxon>
    </lineage>
</organism>
<dbReference type="InterPro" id="IPR026765">
    <property type="entry name" value="Tmem163"/>
</dbReference>
<feature type="domain" description="Cation efflux protein transmembrane" evidence="13">
    <location>
        <begin position="92"/>
        <end position="202"/>
    </location>
</feature>
<keyword evidence="8" id="KW-0770">Synapse</keyword>
<dbReference type="SUPFAM" id="SSF161111">
    <property type="entry name" value="Cation efflux protein transmembrane domain-like"/>
    <property type="match status" value="1"/>
</dbReference>
<dbReference type="InterPro" id="IPR027469">
    <property type="entry name" value="Cation_efflux_TMD_sf"/>
</dbReference>
<keyword evidence="9 12" id="KW-0472">Membrane</keyword>
<keyword evidence="6" id="KW-0862">Zinc</keyword>
<keyword evidence="15" id="KW-1185">Reference proteome</keyword>
<dbReference type="Pfam" id="PF01545">
    <property type="entry name" value="Cation_efflux"/>
    <property type="match status" value="1"/>
</dbReference>
<dbReference type="PANTHER" id="PTHR31937:SF2">
    <property type="entry name" value="TRANSMEMBRANE PROTEIN 163"/>
    <property type="match status" value="1"/>
</dbReference>
<evidence type="ECO:0000256" key="6">
    <source>
        <dbReference type="ARBA" id="ARBA00022833"/>
    </source>
</evidence>
<dbReference type="InterPro" id="IPR058533">
    <property type="entry name" value="Cation_efflux_TM"/>
</dbReference>
<dbReference type="Gene3D" id="1.20.1510.10">
    <property type="entry name" value="Cation efflux protein transmembrane domain"/>
    <property type="match status" value="1"/>
</dbReference>
<dbReference type="Proteomes" id="UP000320209">
    <property type="component" value="Unassembled WGS sequence"/>
</dbReference>
<dbReference type="GO" id="GO:0008324">
    <property type="term" value="F:monoatomic cation transmembrane transporter activity"/>
    <property type="evidence" value="ECO:0007669"/>
    <property type="project" value="InterPro"/>
</dbReference>
<feature type="transmembrane region" description="Helical" evidence="12">
    <location>
        <begin position="29"/>
        <end position="52"/>
    </location>
</feature>